<keyword evidence="2" id="KW-0813">Transport</keyword>
<dbReference type="InterPro" id="IPR023997">
    <property type="entry name" value="TonB-dep_OMP_SusC/RagA_CS"/>
</dbReference>
<evidence type="ECO:0000256" key="2">
    <source>
        <dbReference type="ARBA" id="ARBA00022448"/>
    </source>
</evidence>
<dbReference type="InterPro" id="IPR008969">
    <property type="entry name" value="CarboxyPept-like_regulatory"/>
</dbReference>
<dbReference type="Pfam" id="PF00593">
    <property type="entry name" value="TonB_dep_Rec_b-barrel"/>
    <property type="match status" value="1"/>
</dbReference>
<dbReference type="AlphaFoldDB" id="J9G3K8"/>
<evidence type="ECO:0000256" key="4">
    <source>
        <dbReference type="ARBA" id="ARBA00023077"/>
    </source>
</evidence>
<dbReference type="GO" id="GO:0009279">
    <property type="term" value="C:cell outer membrane"/>
    <property type="evidence" value="ECO:0007669"/>
    <property type="project" value="UniProtKB-SubCell"/>
</dbReference>
<dbReference type="PROSITE" id="PS52016">
    <property type="entry name" value="TONB_DEPENDENT_REC_3"/>
    <property type="match status" value="1"/>
</dbReference>
<dbReference type="NCBIfam" id="TIGR04056">
    <property type="entry name" value="OMP_RagA_SusC"/>
    <property type="match status" value="1"/>
</dbReference>
<dbReference type="EMBL" id="AMCI01006564">
    <property type="protein sequence ID" value="EJW94109.1"/>
    <property type="molecule type" value="Genomic_DNA"/>
</dbReference>
<keyword evidence="9" id="KW-0675">Receptor</keyword>
<dbReference type="InterPro" id="IPR039426">
    <property type="entry name" value="TonB-dep_rcpt-like"/>
</dbReference>
<evidence type="ECO:0000256" key="5">
    <source>
        <dbReference type="ARBA" id="ARBA00023136"/>
    </source>
</evidence>
<accession>J9G3K8</accession>
<protein>
    <submittedName>
        <fullName evidence="9">TonB-dependent receptor plug domain protein</fullName>
    </submittedName>
</protein>
<evidence type="ECO:0000313" key="9">
    <source>
        <dbReference type="EMBL" id="EJW94109.1"/>
    </source>
</evidence>
<dbReference type="Pfam" id="PF13715">
    <property type="entry name" value="CarbopepD_reg_2"/>
    <property type="match status" value="1"/>
</dbReference>
<dbReference type="Gene3D" id="2.170.130.10">
    <property type="entry name" value="TonB-dependent receptor, plug domain"/>
    <property type="match status" value="1"/>
</dbReference>
<proteinExistence type="predicted"/>
<dbReference type="InterPro" id="IPR036942">
    <property type="entry name" value="Beta-barrel_TonB_sf"/>
</dbReference>
<gene>
    <name evidence="9" type="ORF">EVA_17779</name>
</gene>
<dbReference type="Pfam" id="PF07715">
    <property type="entry name" value="Plug"/>
    <property type="match status" value="1"/>
</dbReference>
<keyword evidence="4" id="KW-0798">TonB box</keyword>
<dbReference type="InterPro" id="IPR023996">
    <property type="entry name" value="TonB-dep_OMP_SusC/RagA"/>
</dbReference>
<dbReference type="InterPro" id="IPR012910">
    <property type="entry name" value="Plug_dom"/>
</dbReference>
<keyword evidence="3" id="KW-0812">Transmembrane</keyword>
<dbReference type="SUPFAM" id="SSF56935">
    <property type="entry name" value="Porins"/>
    <property type="match status" value="1"/>
</dbReference>
<evidence type="ECO:0000256" key="6">
    <source>
        <dbReference type="ARBA" id="ARBA00023237"/>
    </source>
</evidence>
<comment type="caution">
    <text evidence="9">The sequence shown here is derived from an EMBL/GenBank/DDBJ whole genome shotgun (WGS) entry which is preliminary data.</text>
</comment>
<keyword evidence="5" id="KW-0472">Membrane</keyword>
<evidence type="ECO:0000259" key="7">
    <source>
        <dbReference type="Pfam" id="PF00593"/>
    </source>
</evidence>
<dbReference type="Gene3D" id="2.40.170.20">
    <property type="entry name" value="TonB-dependent receptor, beta-barrel domain"/>
    <property type="match status" value="1"/>
</dbReference>
<name>J9G3K8_9ZZZZ</name>
<dbReference type="InterPro" id="IPR037066">
    <property type="entry name" value="Plug_dom_sf"/>
</dbReference>
<sequence>MFLSVGVYAQTITVKGHVKDALGGVIGANVVEKGNTTNGTITDMDGNFTLTVPKGATLVVSFIGYQTQEVVAAPSVVISLKDDAELLNEVVVIGYGVAKKNDLTGSVTAVKPDEMNRGLVANAQDMLAGKIAGVSVTSGGGTPGGGATIRIRGGSSLNASNDPLIVIDGLAMDNNGVKGLSNPLSMVNPADIETFTVLKDASATAIYGSRGSNGVIIITTKKGKSGQKPTLSYNGNVSFGMKKKTIDVMDGDEFRQYVTGYYGEDSDAAHALGTANTDWQDEIYQTAVGTDHNVTVSGGLKNMPYRVSLGYTNQQGILKTSKFERYTASVNLAPSFFDDHLKVNMSAKGMIAKNRYADGGAVSAAVWFDPSQSIRDDREQFNNFDHYFQWLGKGDALGDPEWKWNYNSLATKNPVALLEQKEDKATSKSFVGNIELDYKVHGFEDLRLHMNMGGDWSTGKQTTVVSPFSSTNTYYGYDGWSKEDKYNLSYNAYAQYYKDFSDIHHFDIMGGYEWQHFHREGSGDGCGYYRPTHSTKPGEEYNRPPFKPWATESYLVSFFGRANYTLMDRYMLTATVRYDGSSRFKDHWALFPSFAFGWRMKEEAFLKDVDVLSDLKLRLGYGQTGQQDGIGDYNYFASYNVGSGMRYEYPLVGNVIYRPNAYNENLTWETTTTYNAGIDFGLFNGRLSGSLDVYYRETTDLLNTVYVSAGSNFRNQVTSNIGSLENKGVEFSLNWKPISTQDFLWDLGFNLTYNKNEITELIGGDADYYVATGGISSGTGNTCQAHSVGYPASSFYVYQQVYGQDGQPIEGKYVDRNADGVINEKDRYLYKSPNAPWTAGLTSKFIWKNLDFSFSLRANFDNYVFNDLDAGTSNLATVWAESGYLTNRPLNSLPKKWQTSDSVLSDYFVQNASFLKCDNITLGYSFDKIFGTKLSGRVYATASNVFTITDYKGIDPEVGGGIDNSLYPRPFTMLFGLNLNF</sequence>
<evidence type="ECO:0000256" key="3">
    <source>
        <dbReference type="ARBA" id="ARBA00022692"/>
    </source>
</evidence>
<keyword evidence="6" id="KW-0998">Cell outer membrane</keyword>
<comment type="subcellular location">
    <subcellularLocation>
        <location evidence="1">Cell outer membrane</location>
        <topology evidence="1">Multi-pass membrane protein</topology>
    </subcellularLocation>
</comment>
<dbReference type="SUPFAM" id="SSF49464">
    <property type="entry name" value="Carboxypeptidase regulatory domain-like"/>
    <property type="match status" value="1"/>
</dbReference>
<dbReference type="InterPro" id="IPR000531">
    <property type="entry name" value="Beta-barrel_TonB"/>
</dbReference>
<feature type="domain" description="TonB-dependent receptor-like beta-barrel" evidence="7">
    <location>
        <begin position="394"/>
        <end position="869"/>
    </location>
</feature>
<evidence type="ECO:0000256" key="1">
    <source>
        <dbReference type="ARBA" id="ARBA00004571"/>
    </source>
</evidence>
<feature type="domain" description="TonB-dependent receptor plug" evidence="8">
    <location>
        <begin position="100"/>
        <end position="215"/>
    </location>
</feature>
<evidence type="ECO:0000259" key="8">
    <source>
        <dbReference type="Pfam" id="PF07715"/>
    </source>
</evidence>
<reference evidence="9" key="1">
    <citation type="journal article" date="2012" name="PLoS ONE">
        <title>Gene sets for utilization of primary and secondary nutrition supplies in the distal gut of endangered iberian lynx.</title>
        <authorList>
            <person name="Alcaide M."/>
            <person name="Messina E."/>
            <person name="Richter M."/>
            <person name="Bargiela R."/>
            <person name="Peplies J."/>
            <person name="Huws S.A."/>
            <person name="Newbold C.J."/>
            <person name="Golyshin P.N."/>
            <person name="Simon M.A."/>
            <person name="Lopez G."/>
            <person name="Yakimov M.M."/>
            <person name="Ferrer M."/>
        </authorList>
    </citation>
    <scope>NUCLEOTIDE SEQUENCE</scope>
</reference>
<dbReference type="NCBIfam" id="TIGR04057">
    <property type="entry name" value="SusC_RagA_signa"/>
    <property type="match status" value="1"/>
</dbReference>
<dbReference type="Gene3D" id="2.60.40.1120">
    <property type="entry name" value="Carboxypeptidase-like, regulatory domain"/>
    <property type="match status" value="1"/>
</dbReference>
<organism evidence="9">
    <name type="scientific">gut metagenome</name>
    <dbReference type="NCBI Taxonomy" id="749906"/>
    <lineage>
        <taxon>unclassified sequences</taxon>
        <taxon>metagenomes</taxon>
        <taxon>organismal metagenomes</taxon>
    </lineage>
</organism>